<sequence length="302" mass="34382">MVNPAVNDSQTESSDRRRKTVTFAEYLASIRDESTQSITTPTSSNRALLLQTTLPFSQQTRPQSSQAPHNAPTKRKATSPGDDPKQRKLSEWAFCQPKKTHSIAKDLTAPSSSITLSKSAKTKKDRTESYIIDPDQMINKTNLTRCYRLKGQYLKDVSLVRVKYEDRKLSKDTVIQGAKTNLYRERDAEFQAWKMHGGRKQFVQYLLDAYLKWETRNSIRKTTFLIPESYSSAFLRLWKRQKPCPKQDPYISFVKAHVESTSDANSQSSTSSINNPEPSKPPKPRKTPWPTVTKSLASENAT</sequence>
<evidence type="ECO:0000313" key="2">
    <source>
        <dbReference type="EMBL" id="KAG5162075.1"/>
    </source>
</evidence>
<feature type="compositionally biased region" description="Polar residues" evidence="1">
    <location>
        <begin position="1"/>
        <end position="12"/>
    </location>
</feature>
<feature type="region of interest" description="Disordered" evidence="1">
    <location>
        <begin position="262"/>
        <end position="302"/>
    </location>
</feature>
<feature type="region of interest" description="Disordered" evidence="1">
    <location>
        <begin position="56"/>
        <end position="88"/>
    </location>
</feature>
<gene>
    <name evidence="2" type="ORF">JR316_012994</name>
</gene>
<evidence type="ECO:0000256" key="1">
    <source>
        <dbReference type="SAM" id="MobiDB-lite"/>
    </source>
</evidence>
<dbReference type="OrthoDB" id="10613711at2759"/>
<feature type="region of interest" description="Disordered" evidence="1">
    <location>
        <begin position="1"/>
        <end position="20"/>
    </location>
</feature>
<comment type="caution">
    <text evidence="2">The sequence shown here is derived from an EMBL/GenBank/DDBJ whole genome shotgun (WGS) entry which is preliminary data.</text>
</comment>
<proteinExistence type="predicted"/>
<dbReference type="EMBL" id="JAFIQS010000021">
    <property type="protein sequence ID" value="KAG5162075.1"/>
    <property type="molecule type" value="Genomic_DNA"/>
</dbReference>
<accession>A0A8H7XM10</accession>
<feature type="compositionally biased region" description="Low complexity" evidence="1">
    <location>
        <begin position="262"/>
        <end position="277"/>
    </location>
</feature>
<protein>
    <submittedName>
        <fullName evidence="2">Uncharacterized protein</fullName>
    </submittedName>
</protein>
<organism evidence="2">
    <name type="scientific">Psilocybe cubensis</name>
    <name type="common">Psychedelic mushroom</name>
    <name type="synonym">Stropharia cubensis</name>
    <dbReference type="NCBI Taxonomy" id="181762"/>
    <lineage>
        <taxon>Eukaryota</taxon>
        <taxon>Fungi</taxon>
        <taxon>Dikarya</taxon>
        <taxon>Basidiomycota</taxon>
        <taxon>Agaricomycotina</taxon>
        <taxon>Agaricomycetes</taxon>
        <taxon>Agaricomycetidae</taxon>
        <taxon>Agaricales</taxon>
        <taxon>Agaricineae</taxon>
        <taxon>Strophariaceae</taxon>
        <taxon>Psilocybe</taxon>
    </lineage>
</organism>
<reference evidence="2" key="1">
    <citation type="submission" date="2021-02" db="EMBL/GenBank/DDBJ databases">
        <title>Psilocybe cubensis genome.</title>
        <authorList>
            <person name="Mckernan K.J."/>
            <person name="Crawford S."/>
            <person name="Trippe A."/>
            <person name="Kane L.T."/>
            <person name="Mclaughlin S."/>
        </authorList>
    </citation>
    <scope>NUCLEOTIDE SEQUENCE [LARGE SCALE GENOMIC DNA]</scope>
    <source>
        <strain evidence="2">MGC-MH-2018</strain>
    </source>
</reference>
<dbReference type="AlphaFoldDB" id="A0A8H7XM10"/>
<feature type="compositionally biased region" description="Polar residues" evidence="1">
    <location>
        <begin position="56"/>
        <end position="68"/>
    </location>
</feature>
<name>A0A8H7XM10_PSICU</name>